<feature type="coiled-coil region" evidence="1">
    <location>
        <begin position="296"/>
        <end position="323"/>
    </location>
</feature>
<dbReference type="STRING" id="1123071.SAMN02745181_2468"/>
<dbReference type="Gene3D" id="3.40.50.300">
    <property type="entry name" value="P-loop containing nucleotide triphosphate hydrolases"/>
    <property type="match status" value="1"/>
</dbReference>
<dbReference type="EMBL" id="FQYR01000004">
    <property type="protein sequence ID" value="SHJ73272.1"/>
    <property type="molecule type" value="Genomic_DNA"/>
</dbReference>
<keyword evidence="3" id="KW-1185">Reference proteome</keyword>
<proteinExistence type="predicted"/>
<dbReference type="AlphaFoldDB" id="A0A1M6LQC7"/>
<dbReference type="GO" id="GO:0006261">
    <property type="term" value="P:DNA-templated DNA replication"/>
    <property type="evidence" value="ECO:0007669"/>
    <property type="project" value="TreeGrafter"/>
</dbReference>
<dbReference type="RefSeq" id="WP_143184054.1">
    <property type="nucleotide sequence ID" value="NZ_FQYR01000004.1"/>
</dbReference>
<dbReference type="OrthoDB" id="9811073at2"/>
<name>A0A1M6LQC7_9BACT</name>
<evidence type="ECO:0000313" key="2">
    <source>
        <dbReference type="EMBL" id="SHJ73272.1"/>
    </source>
</evidence>
<dbReference type="PANTHER" id="PTHR11669">
    <property type="entry name" value="REPLICATION FACTOR C / DNA POLYMERASE III GAMMA-TAU SUBUNIT"/>
    <property type="match status" value="1"/>
</dbReference>
<dbReference type="PANTHER" id="PTHR11669:SF8">
    <property type="entry name" value="DNA POLYMERASE III SUBUNIT DELTA"/>
    <property type="match status" value="1"/>
</dbReference>
<dbReference type="Proteomes" id="UP000184510">
    <property type="component" value="Unassembled WGS sequence"/>
</dbReference>
<dbReference type="Pfam" id="PF13177">
    <property type="entry name" value="DNA_pol3_delta2"/>
    <property type="match status" value="1"/>
</dbReference>
<accession>A0A1M6LQC7</accession>
<dbReference type="InParanoid" id="A0A1M6LQC7"/>
<keyword evidence="1" id="KW-0175">Coiled coil</keyword>
<sequence length="339" mass="38084">MAYTEERAFELVSAAHERGRLGHAFLITGDAVAGGERLVARMIEMVNGGDDDVTSGLDLFGEAPPPEPKTLDELEGDLVSVVRPEMKSRRISVKQMRELEKRMYQSSERDKWKIGVVIDADRMGVEAENAFLKTLEEPPDRCLMLLVTSSPERLLPTILSRCVRLPLMTEEAREEYEGERDLVEALSRIAKNGLGSVSGALTIKAAFSKLLDKRKSAISKANDSAYKDEVATYKQTTEGDWLKRREEYYKALTESEYLLERSRYIDILIGWLGDVVRAKVDVETLDYPKQAAVTKAVAETEDLETLLRRMEALEKLRGLLETNVSEQLALEVGFMKAFG</sequence>
<dbReference type="InterPro" id="IPR050238">
    <property type="entry name" value="DNA_Rep/Repair_Clamp_Loader"/>
</dbReference>
<organism evidence="2 3">
    <name type="scientific">Rubritalea squalenifaciens DSM 18772</name>
    <dbReference type="NCBI Taxonomy" id="1123071"/>
    <lineage>
        <taxon>Bacteria</taxon>
        <taxon>Pseudomonadati</taxon>
        <taxon>Verrucomicrobiota</taxon>
        <taxon>Verrucomicrobiia</taxon>
        <taxon>Verrucomicrobiales</taxon>
        <taxon>Rubritaleaceae</taxon>
        <taxon>Rubritalea</taxon>
    </lineage>
</organism>
<dbReference type="InterPro" id="IPR027417">
    <property type="entry name" value="P-loop_NTPase"/>
</dbReference>
<reference evidence="2 3" key="1">
    <citation type="submission" date="2016-11" db="EMBL/GenBank/DDBJ databases">
        <authorList>
            <person name="Jaros S."/>
            <person name="Januszkiewicz K."/>
            <person name="Wedrychowicz H."/>
        </authorList>
    </citation>
    <scope>NUCLEOTIDE SEQUENCE [LARGE SCALE GENOMIC DNA]</scope>
    <source>
        <strain evidence="2 3">DSM 18772</strain>
    </source>
</reference>
<gene>
    <name evidence="2" type="ORF">SAMN02745181_2468</name>
</gene>
<dbReference type="SUPFAM" id="SSF52540">
    <property type="entry name" value="P-loop containing nucleoside triphosphate hydrolases"/>
    <property type="match status" value="1"/>
</dbReference>
<evidence type="ECO:0000256" key="1">
    <source>
        <dbReference type="SAM" id="Coils"/>
    </source>
</evidence>
<protein>
    <submittedName>
        <fullName evidence="2">DNA polymerase-3 subunit delta</fullName>
    </submittedName>
</protein>
<evidence type="ECO:0000313" key="3">
    <source>
        <dbReference type="Proteomes" id="UP000184510"/>
    </source>
</evidence>